<dbReference type="Pfam" id="PF01488">
    <property type="entry name" value="Shikimate_DH"/>
    <property type="match status" value="1"/>
</dbReference>
<feature type="binding site" evidence="8">
    <location>
        <position position="86"/>
    </location>
    <ligand>
        <name>shikimate</name>
        <dbReference type="ChEBI" id="CHEBI:36208"/>
    </ligand>
</feature>
<evidence type="ECO:0000256" key="2">
    <source>
        <dbReference type="ARBA" id="ARBA00012962"/>
    </source>
</evidence>
<accession>A0A3N5CED6</accession>
<evidence type="ECO:0000313" key="12">
    <source>
        <dbReference type="EMBL" id="RPF55561.1"/>
    </source>
</evidence>
<comment type="subunit">
    <text evidence="8">Homodimer.</text>
</comment>
<dbReference type="UniPathway" id="UPA00053">
    <property type="reaction ID" value="UER00087"/>
</dbReference>
<dbReference type="GO" id="GO:0004764">
    <property type="term" value="F:shikimate 3-dehydrogenase (NADP+) activity"/>
    <property type="evidence" value="ECO:0007669"/>
    <property type="project" value="UniProtKB-UniRule"/>
</dbReference>
<evidence type="ECO:0000259" key="10">
    <source>
        <dbReference type="Pfam" id="PF08501"/>
    </source>
</evidence>
<dbReference type="SUPFAM" id="SSF53223">
    <property type="entry name" value="Aminoacid dehydrogenase-like, N-terminal domain"/>
    <property type="match status" value="1"/>
</dbReference>
<dbReference type="GO" id="GO:0009423">
    <property type="term" value="P:chorismate biosynthetic process"/>
    <property type="evidence" value="ECO:0007669"/>
    <property type="project" value="UniProtKB-UniRule"/>
</dbReference>
<dbReference type="Pfam" id="PF18317">
    <property type="entry name" value="SDH_C"/>
    <property type="match status" value="1"/>
</dbReference>
<dbReference type="GO" id="GO:0050661">
    <property type="term" value="F:NADP binding"/>
    <property type="evidence" value="ECO:0007669"/>
    <property type="project" value="InterPro"/>
</dbReference>
<name>A0A3N5CED6_9BACI</name>
<feature type="active site" description="Proton acceptor" evidence="8">
    <location>
        <position position="65"/>
    </location>
</feature>
<evidence type="ECO:0000256" key="8">
    <source>
        <dbReference type="HAMAP-Rule" id="MF_00222"/>
    </source>
</evidence>
<dbReference type="InterPro" id="IPR006151">
    <property type="entry name" value="Shikm_DH/Glu-tRNA_Rdtase"/>
</dbReference>
<dbReference type="Gene3D" id="3.40.50.720">
    <property type="entry name" value="NAD(P)-binding Rossmann-like Domain"/>
    <property type="match status" value="1"/>
</dbReference>
<dbReference type="InterPro" id="IPR011342">
    <property type="entry name" value="Shikimate_DH"/>
</dbReference>
<comment type="similarity">
    <text evidence="8">Belongs to the shikimate dehydrogenase family.</text>
</comment>
<dbReference type="PANTHER" id="PTHR21089">
    <property type="entry name" value="SHIKIMATE DEHYDROGENASE"/>
    <property type="match status" value="1"/>
</dbReference>
<evidence type="ECO:0000259" key="9">
    <source>
        <dbReference type="Pfam" id="PF01488"/>
    </source>
</evidence>
<feature type="domain" description="SDH C-terminal" evidence="11">
    <location>
        <begin position="241"/>
        <end position="258"/>
    </location>
</feature>
<keyword evidence="6 8" id="KW-0057">Aromatic amino acid biosynthesis</keyword>
<gene>
    <name evidence="8" type="primary">aroE</name>
    <name evidence="12" type="ORF">EDC24_0439</name>
</gene>
<keyword evidence="5 8" id="KW-0560">Oxidoreductase</keyword>
<feature type="binding site" evidence="8">
    <location>
        <position position="220"/>
    </location>
    <ligand>
        <name>shikimate</name>
        <dbReference type="ChEBI" id="CHEBI:36208"/>
    </ligand>
</feature>
<evidence type="ECO:0000313" key="13">
    <source>
        <dbReference type="Proteomes" id="UP000276443"/>
    </source>
</evidence>
<dbReference type="NCBIfam" id="TIGR00507">
    <property type="entry name" value="aroE"/>
    <property type="match status" value="1"/>
</dbReference>
<feature type="domain" description="Quinate/shikimate 5-dehydrogenase/glutamyl-tRNA reductase" evidence="9">
    <location>
        <begin position="118"/>
        <end position="193"/>
    </location>
</feature>
<evidence type="ECO:0000256" key="6">
    <source>
        <dbReference type="ARBA" id="ARBA00023141"/>
    </source>
</evidence>
<dbReference type="Proteomes" id="UP000276443">
    <property type="component" value="Unassembled WGS sequence"/>
</dbReference>
<dbReference type="InterPro" id="IPR036291">
    <property type="entry name" value="NAD(P)-bd_dom_sf"/>
</dbReference>
<evidence type="ECO:0000256" key="1">
    <source>
        <dbReference type="ARBA" id="ARBA00004871"/>
    </source>
</evidence>
<organism evidence="12 13">
    <name type="scientific">Aquisalibacillus elongatus</name>
    <dbReference type="NCBI Taxonomy" id="485577"/>
    <lineage>
        <taxon>Bacteria</taxon>
        <taxon>Bacillati</taxon>
        <taxon>Bacillota</taxon>
        <taxon>Bacilli</taxon>
        <taxon>Bacillales</taxon>
        <taxon>Bacillaceae</taxon>
        <taxon>Aquisalibacillus</taxon>
    </lineage>
</organism>
<dbReference type="Pfam" id="PF08501">
    <property type="entry name" value="Shikimate_dh_N"/>
    <property type="match status" value="1"/>
</dbReference>
<dbReference type="InterPro" id="IPR022893">
    <property type="entry name" value="Shikimate_DH_fam"/>
</dbReference>
<dbReference type="HAMAP" id="MF_00222">
    <property type="entry name" value="Shikimate_DH_AroE"/>
    <property type="match status" value="1"/>
</dbReference>
<dbReference type="AlphaFoldDB" id="A0A3N5CED6"/>
<reference evidence="12 13" key="1">
    <citation type="submission" date="2018-11" db="EMBL/GenBank/DDBJ databases">
        <title>Genomic Encyclopedia of Type Strains, Phase IV (KMG-IV): sequencing the most valuable type-strain genomes for metagenomic binning, comparative biology and taxonomic classification.</title>
        <authorList>
            <person name="Goeker M."/>
        </authorList>
    </citation>
    <scope>NUCLEOTIDE SEQUENCE [LARGE SCALE GENOMIC DNA]</scope>
    <source>
        <strain evidence="12 13">DSM 18090</strain>
    </source>
</reference>
<comment type="function">
    <text evidence="8">Involved in the biosynthesis of the chorismate, which leads to the biosynthesis of aromatic amino acids. Catalyzes the reversible NADPH linked reduction of 3-dehydroshikimate (DHSA) to yield shikimate (SA).</text>
</comment>
<keyword evidence="4 8" id="KW-0521">NADP</keyword>
<protein>
    <recommendedName>
        <fullName evidence="2 8">Shikimate dehydrogenase (NADP(+))</fullName>
        <shortName evidence="8">SDH</shortName>
        <ecNumber evidence="2 8">1.1.1.25</ecNumber>
    </recommendedName>
</protein>
<feature type="binding site" evidence="8">
    <location>
        <position position="101"/>
    </location>
    <ligand>
        <name>shikimate</name>
        <dbReference type="ChEBI" id="CHEBI:36208"/>
    </ligand>
</feature>
<keyword evidence="3 8" id="KW-0028">Amino-acid biosynthesis</keyword>
<comment type="pathway">
    <text evidence="1 8">Metabolic intermediate biosynthesis; chorismate biosynthesis; chorismate from D-erythrose 4-phosphate and phosphoenolpyruvate: step 4/7.</text>
</comment>
<dbReference type="InterPro" id="IPR013708">
    <property type="entry name" value="Shikimate_DH-bd_N"/>
</dbReference>
<comment type="caution">
    <text evidence="8">Lacks conserved residue(s) required for the propagation of feature annotation.</text>
</comment>
<dbReference type="GO" id="GO:0005829">
    <property type="term" value="C:cytosol"/>
    <property type="evidence" value="ECO:0007669"/>
    <property type="project" value="TreeGrafter"/>
</dbReference>
<evidence type="ECO:0000256" key="5">
    <source>
        <dbReference type="ARBA" id="ARBA00023002"/>
    </source>
</evidence>
<comment type="caution">
    <text evidence="12">The sequence shown here is derived from an EMBL/GenBank/DDBJ whole genome shotgun (WGS) entry which is preliminary data.</text>
</comment>
<evidence type="ECO:0000256" key="4">
    <source>
        <dbReference type="ARBA" id="ARBA00022857"/>
    </source>
</evidence>
<dbReference type="GO" id="GO:0009073">
    <property type="term" value="P:aromatic amino acid family biosynthetic process"/>
    <property type="evidence" value="ECO:0007669"/>
    <property type="project" value="UniProtKB-KW"/>
</dbReference>
<dbReference type="SUPFAM" id="SSF51735">
    <property type="entry name" value="NAD(P)-binding Rossmann-fold domains"/>
    <property type="match status" value="1"/>
</dbReference>
<dbReference type="Gene3D" id="3.40.50.10860">
    <property type="entry name" value="Leucine Dehydrogenase, chain A, domain 1"/>
    <property type="match status" value="1"/>
</dbReference>
<dbReference type="RefSeq" id="WP_245997941.1">
    <property type="nucleotide sequence ID" value="NZ_RKRF01000007.1"/>
</dbReference>
<dbReference type="InterPro" id="IPR046346">
    <property type="entry name" value="Aminoacid_DH-like_N_sf"/>
</dbReference>
<dbReference type="GO" id="GO:0008652">
    <property type="term" value="P:amino acid biosynthetic process"/>
    <property type="evidence" value="ECO:0007669"/>
    <property type="project" value="UniProtKB-KW"/>
</dbReference>
<proteinExistence type="inferred from homology"/>
<feature type="domain" description="Shikimate dehydrogenase substrate binding N-terminal" evidence="10">
    <location>
        <begin position="6"/>
        <end position="88"/>
    </location>
</feature>
<dbReference type="EC" id="1.1.1.25" evidence="2 8"/>
<dbReference type="GO" id="GO:0019632">
    <property type="term" value="P:shikimate metabolic process"/>
    <property type="evidence" value="ECO:0007669"/>
    <property type="project" value="InterPro"/>
</dbReference>
<comment type="catalytic activity">
    <reaction evidence="7 8">
        <text>shikimate + NADP(+) = 3-dehydroshikimate + NADPH + H(+)</text>
        <dbReference type="Rhea" id="RHEA:17737"/>
        <dbReference type="ChEBI" id="CHEBI:15378"/>
        <dbReference type="ChEBI" id="CHEBI:16630"/>
        <dbReference type="ChEBI" id="CHEBI:36208"/>
        <dbReference type="ChEBI" id="CHEBI:57783"/>
        <dbReference type="ChEBI" id="CHEBI:58349"/>
        <dbReference type="EC" id="1.1.1.25"/>
    </reaction>
</comment>
<feature type="binding site" evidence="8">
    <location>
        <begin position="129"/>
        <end position="133"/>
    </location>
    <ligand>
        <name>NADP(+)</name>
        <dbReference type="ChEBI" id="CHEBI:58349"/>
    </ligand>
</feature>
<feature type="binding site" evidence="8">
    <location>
        <begin position="14"/>
        <end position="16"/>
    </location>
    <ligand>
        <name>shikimate</name>
        <dbReference type="ChEBI" id="CHEBI:36208"/>
    </ligand>
</feature>
<feature type="binding site" evidence="8">
    <location>
        <position position="241"/>
    </location>
    <ligand>
        <name>NADP(+)</name>
        <dbReference type="ChEBI" id="CHEBI:58349"/>
    </ligand>
</feature>
<dbReference type="CDD" id="cd01065">
    <property type="entry name" value="NAD_bind_Shikimate_DH"/>
    <property type="match status" value="1"/>
</dbReference>
<feature type="binding site" evidence="8">
    <location>
        <position position="218"/>
    </location>
    <ligand>
        <name>NADP(+)</name>
        <dbReference type="ChEBI" id="CHEBI:58349"/>
    </ligand>
</feature>
<sequence>MYSLGLIGFPVNQSKSPQIHQHFLSSLQLEGQYNLYEVEEVDLESQLNQLIDHQLTGFNVTIPYKEKIIPLIDDLDQTTKSLKSVNTVKIEGTKLVGYNTDGVGYVESLRQGYPDFYQSLNQQSILILGAGGAAKGIYYTLQNERPYKLDIANRSVNRAEHLTCDYTNSHALSLLDAEAKLNDYDLIIQTTSVGMEPNTSHKIIKLNQLKENTIVSDIIYKPKYTNFLKEAENRGARILFGESMLWYQAAKAFEIWTGYKVTHLVPIKEGD</sequence>
<feature type="binding site" evidence="8">
    <location>
        <position position="61"/>
    </location>
    <ligand>
        <name>shikimate</name>
        <dbReference type="ChEBI" id="CHEBI:36208"/>
    </ligand>
</feature>
<evidence type="ECO:0000259" key="11">
    <source>
        <dbReference type="Pfam" id="PF18317"/>
    </source>
</evidence>
<feature type="binding site" evidence="8">
    <location>
        <position position="248"/>
    </location>
    <ligand>
        <name>shikimate</name>
        <dbReference type="ChEBI" id="CHEBI:36208"/>
    </ligand>
</feature>
<keyword evidence="13" id="KW-1185">Reference proteome</keyword>
<evidence type="ECO:0000256" key="3">
    <source>
        <dbReference type="ARBA" id="ARBA00022605"/>
    </source>
</evidence>
<evidence type="ECO:0000256" key="7">
    <source>
        <dbReference type="ARBA" id="ARBA00049442"/>
    </source>
</evidence>
<dbReference type="EMBL" id="RKRF01000007">
    <property type="protein sequence ID" value="RPF55561.1"/>
    <property type="molecule type" value="Genomic_DNA"/>
</dbReference>
<dbReference type="PANTHER" id="PTHR21089:SF1">
    <property type="entry name" value="BIFUNCTIONAL 3-DEHYDROQUINATE DEHYDRATASE_SHIKIMATE DEHYDROGENASE, CHLOROPLASTIC"/>
    <property type="match status" value="1"/>
</dbReference>
<dbReference type="InterPro" id="IPR041121">
    <property type="entry name" value="SDH_C"/>
</dbReference>